<accession>X1T9Y1</accession>
<proteinExistence type="predicted"/>
<reference evidence="1" key="1">
    <citation type="journal article" date="2014" name="Front. Microbiol.">
        <title>High frequency of phylogenetically diverse reductive dehalogenase-homologous genes in deep subseafloor sedimentary metagenomes.</title>
        <authorList>
            <person name="Kawai M."/>
            <person name="Futagami T."/>
            <person name="Toyoda A."/>
            <person name="Takaki Y."/>
            <person name="Nishi S."/>
            <person name="Hori S."/>
            <person name="Arai W."/>
            <person name="Tsubouchi T."/>
            <person name="Morono Y."/>
            <person name="Uchiyama I."/>
            <person name="Ito T."/>
            <person name="Fujiyama A."/>
            <person name="Inagaki F."/>
            <person name="Takami H."/>
        </authorList>
    </citation>
    <scope>NUCLEOTIDE SEQUENCE</scope>
    <source>
        <strain evidence="1">Expedition CK06-06</strain>
    </source>
</reference>
<dbReference type="AlphaFoldDB" id="X1T9Y1"/>
<protein>
    <submittedName>
        <fullName evidence="1">Uncharacterized protein</fullName>
    </submittedName>
</protein>
<gene>
    <name evidence="1" type="ORF">S12H4_37700</name>
</gene>
<feature type="non-terminal residue" evidence="1">
    <location>
        <position position="1"/>
    </location>
</feature>
<name>X1T9Y1_9ZZZZ</name>
<evidence type="ECO:0000313" key="1">
    <source>
        <dbReference type="EMBL" id="GAI88196.1"/>
    </source>
</evidence>
<comment type="caution">
    <text evidence="1">The sequence shown here is derived from an EMBL/GenBank/DDBJ whole genome shotgun (WGS) entry which is preliminary data.</text>
</comment>
<dbReference type="EMBL" id="BARW01022623">
    <property type="protein sequence ID" value="GAI88196.1"/>
    <property type="molecule type" value="Genomic_DNA"/>
</dbReference>
<sequence>GALSTLYRIRYNVDYPEELEMPKFPEKMHL</sequence>
<organism evidence="1">
    <name type="scientific">marine sediment metagenome</name>
    <dbReference type="NCBI Taxonomy" id="412755"/>
    <lineage>
        <taxon>unclassified sequences</taxon>
        <taxon>metagenomes</taxon>
        <taxon>ecological metagenomes</taxon>
    </lineage>
</organism>